<sequence length="336" mass="36817">MLLRSSSTPVLGSLLSSTSPSRDFDHTKRFSPINDLGHKRNSISNSGQSSFDRKPRLRSSSLGFRRAQSDGNLEGLAAAASEIDGVFDLDQQDQQNPSRGSVLETIPSFSMYNCVGEDECEEGIEESGLERSVTIGETIGEVGFGFGGNLDLSLIKEEEELESEPVSPPLYLARGLGIDSGLGGGGNGGRGGFFKFVKFGDGGQEGSGMEEYYKRLIEENPGNPLFLRNYAQFLYQSKGDLHKAEELYSRAILLDPGDGEMLSQYAKLIWELHHDHERAYNYFERSVQLAPQDCHVLAAYAHFLWETEDENEEDLSLEPFGAPVLHSVAGVTSTSA</sequence>
<feature type="compositionally biased region" description="Polar residues" evidence="1">
    <location>
        <begin position="1"/>
        <end position="21"/>
    </location>
</feature>
<evidence type="ECO:0000256" key="1">
    <source>
        <dbReference type="SAM" id="MobiDB-lite"/>
    </source>
</evidence>
<dbReference type="Gene3D" id="1.25.40.10">
    <property type="entry name" value="Tetratricopeptide repeat domain"/>
    <property type="match status" value="1"/>
</dbReference>
<dbReference type="InterPro" id="IPR011990">
    <property type="entry name" value="TPR-like_helical_dom_sf"/>
</dbReference>
<reference evidence="2 3" key="1">
    <citation type="submission" date="2024-01" db="EMBL/GenBank/DDBJ databases">
        <title>Genome assemblies of Stephania.</title>
        <authorList>
            <person name="Yang L."/>
        </authorList>
    </citation>
    <scope>NUCLEOTIDE SEQUENCE [LARGE SCALE GENOMIC DNA]</scope>
    <source>
        <strain evidence="2">JXDWG</strain>
        <tissue evidence="2">Leaf</tissue>
    </source>
</reference>
<protein>
    <submittedName>
        <fullName evidence="2">Uncharacterized protein</fullName>
    </submittedName>
</protein>
<dbReference type="Proteomes" id="UP001419268">
    <property type="component" value="Unassembled WGS sequence"/>
</dbReference>
<name>A0AAP0DXP5_9MAGN</name>
<dbReference type="SMART" id="SM00386">
    <property type="entry name" value="HAT"/>
    <property type="match status" value="3"/>
</dbReference>
<dbReference type="SUPFAM" id="SSF48452">
    <property type="entry name" value="TPR-like"/>
    <property type="match status" value="1"/>
</dbReference>
<comment type="caution">
    <text evidence="2">The sequence shown here is derived from an EMBL/GenBank/DDBJ whole genome shotgun (WGS) entry which is preliminary data.</text>
</comment>
<dbReference type="AlphaFoldDB" id="A0AAP0DXP5"/>
<evidence type="ECO:0000313" key="3">
    <source>
        <dbReference type="Proteomes" id="UP001419268"/>
    </source>
</evidence>
<gene>
    <name evidence="2" type="ORF">Scep_029455</name>
</gene>
<dbReference type="Pfam" id="PF13181">
    <property type="entry name" value="TPR_8"/>
    <property type="match status" value="1"/>
</dbReference>
<dbReference type="EMBL" id="JBBNAG010000013">
    <property type="protein sequence ID" value="KAK9082984.1"/>
    <property type="molecule type" value="Genomic_DNA"/>
</dbReference>
<dbReference type="GO" id="GO:0006396">
    <property type="term" value="P:RNA processing"/>
    <property type="evidence" value="ECO:0007669"/>
    <property type="project" value="InterPro"/>
</dbReference>
<dbReference type="InterPro" id="IPR003107">
    <property type="entry name" value="HAT"/>
</dbReference>
<accession>A0AAP0DXP5</accession>
<feature type="region of interest" description="Disordered" evidence="1">
    <location>
        <begin position="1"/>
        <end position="56"/>
    </location>
</feature>
<dbReference type="PANTHER" id="PTHR26312">
    <property type="entry name" value="TETRATRICOPEPTIDE REPEAT PROTEIN 5"/>
    <property type="match status" value="1"/>
</dbReference>
<evidence type="ECO:0000313" key="2">
    <source>
        <dbReference type="EMBL" id="KAK9082984.1"/>
    </source>
</evidence>
<keyword evidence="3" id="KW-1185">Reference proteome</keyword>
<dbReference type="PANTHER" id="PTHR26312:SF221">
    <property type="entry name" value="OS04G0510600 PROTEIN"/>
    <property type="match status" value="1"/>
</dbReference>
<proteinExistence type="predicted"/>
<organism evidence="2 3">
    <name type="scientific">Stephania cephalantha</name>
    <dbReference type="NCBI Taxonomy" id="152367"/>
    <lineage>
        <taxon>Eukaryota</taxon>
        <taxon>Viridiplantae</taxon>
        <taxon>Streptophyta</taxon>
        <taxon>Embryophyta</taxon>
        <taxon>Tracheophyta</taxon>
        <taxon>Spermatophyta</taxon>
        <taxon>Magnoliopsida</taxon>
        <taxon>Ranunculales</taxon>
        <taxon>Menispermaceae</taxon>
        <taxon>Menispermoideae</taxon>
        <taxon>Cissampelideae</taxon>
        <taxon>Stephania</taxon>
    </lineage>
</organism>
<dbReference type="InterPro" id="IPR019734">
    <property type="entry name" value="TPR_rpt"/>
</dbReference>